<keyword evidence="2" id="KW-1185">Reference proteome</keyword>
<name>A0ABV1D3D6_9FIRM</name>
<gene>
    <name evidence="1" type="ORF">WMQ36_07840</name>
</gene>
<dbReference type="EMBL" id="JBBMFM010000020">
    <property type="protein sequence ID" value="MEQ2424881.1"/>
    <property type="molecule type" value="Genomic_DNA"/>
</dbReference>
<evidence type="ECO:0000313" key="2">
    <source>
        <dbReference type="Proteomes" id="UP001454086"/>
    </source>
</evidence>
<dbReference type="RefSeq" id="WP_349118076.1">
    <property type="nucleotide sequence ID" value="NZ_JBBMFM010000020.1"/>
</dbReference>
<reference evidence="1 2" key="1">
    <citation type="submission" date="2024-03" db="EMBL/GenBank/DDBJ databases">
        <title>Human intestinal bacterial collection.</title>
        <authorList>
            <person name="Pauvert C."/>
            <person name="Hitch T.C.A."/>
            <person name="Clavel T."/>
        </authorList>
    </citation>
    <scope>NUCLEOTIDE SEQUENCE [LARGE SCALE GENOMIC DNA]</scope>
    <source>
        <strain evidence="1 2">CLA-SR-H021</strain>
    </source>
</reference>
<protein>
    <submittedName>
        <fullName evidence="1">Uncharacterized protein</fullName>
    </submittedName>
</protein>
<sequence length="275" mass="31172">MRKIMTNLLLILFTVLVMALSIAGPELFARYRDRSVLGTVHQVDAQEEGEGYRYTLSRGEKLYILSESLSSQVLPESEQYAVTRSNTEAEYGELEGNYAFVVNHRGPSGEEITDAQIYGTCNQGLAALKELGILPDTVKDVDAGTYDAVLYSAIDVLEPRNNVAVWKMEMSNIQKNADKENHLINAYIDADDGKMYEFYVRTPRRWEEMDPDRIMETWCSYMGLLQPQPYEEANPLMETTPYFKKYACPGPAGETTIVTVGFYEGINEFFLKISK</sequence>
<evidence type="ECO:0000313" key="1">
    <source>
        <dbReference type="EMBL" id="MEQ2424881.1"/>
    </source>
</evidence>
<proteinExistence type="predicted"/>
<accession>A0ABV1D3D6</accession>
<organism evidence="1 2">
    <name type="scientific">Enterocloster hominis</name>
    <name type="common">ex Hitch et al. 2024</name>
    <dbReference type="NCBI Taxonomy" id="1917870"/>
    <lineage>
        <taxon>Bacteria</taxon>
        <taxon>Bacillati</taxon>
        <taxon>Bacillota</taxon>
        <taxon>Clostridia</taxon>
        <taxon>Lachnospirales</taxon>
        <taxon>Lachnospiraceae</taxon>
        <taxon>Enterocloster</taxon>
    </lineage>
</organism>
<dbReference type="Proteomes" id="UP001454086">
    <property type="component" value="Unassembled WGS sequence"/>
</dbReference>
<comment type="caution">
    <text evidence="1">The sequence shown here is derived from an EMBL/GenBank/DDBJ whole genome shotgun (WGS) entry which is preliminary data.</text>
</comment>